<evidence type="ECO:0000313" key="1">
    <source>
        <dbReference type="EMBL" id="MCI11159.1"/>
    </source>
</evidence>
<name>A0A392PI50_9FABA</name>
<dbReference type="AlphaFoldDB" id="A0A392PI50"/>
<proteinExistence type="predicted"/>
<organism evidence="1 2">
    <name type="scientific">Trifolium medium</name>
    <dbReference type="NCBI Taxonomy" id="97028"/>
    <lineage>
        <taxon>Eukaryota</taxon>
        <taxon>Viridiplantae</taxon>
        <taxon>Streptophyta</taxon>
        <taxon>Embryophyta</taxon>
        <taxon>Tracheophyta</taxon>
        <taxon>Spermatophyta</taxon>
        <taxon>Magnoliopsida</taxon>
        <taxon>eudicotyledons</taxon>
        <taxon>Gunneridae</taxon>
        <taxon>Pentapetalae</taxon>
        <taxon>rosids</taxon>
        <taxon>fabids</taxon>
        <taxon>Fabales</taxon>
        <taxon>Fabaceae</taxon>
        <taxon>Papilionoideae</taxon>
        <taxon>50 kb inversion clade</taxon>
        <taxon>NPAAA clade</taxon>
        <taxon>Hologalegina</taxon>
        <taxon>IRL clade</taxon>
        <taxon>Trifolieae</taxon>
        <taxon>Trifolium</taxon>
    </lineage>
</organism>
<accession>A0A392PI50</accession>
<evidence type="ECO:0000313" key="2">
    <source>
        <dbReference type="Proteomes" id="UP000265520"/>
    </source>
</evidence>
<dbReference type="Proteomes" id="UP000265520">
    <property type="component" value="Unassembled WGS sequence"/>
</dbReference>
<reference evidence="1 2" key="1">
    <citation type="journal article" date="2018" name="Front. Plant Sci.">
        <title>Red Clover (Trifolium pratense) and Zigzag Clover (T. medium) - A Picture of Genomic Similarities and Differences.</title>
        <authorList>
            <person name="Dluhosova J."/>
            <person name="Istvanek J."/>
            <person name="Nedelnik J."/>
            <person name="Repkova J."/>
        </authorList>
    </citation>
    <scope>NUCLEOTIDE SEQUENCE [LARGE SCALE GENOMIC DNA]</scope>
    <source>
        <strain evidence="2">cv. 10/8</strain>
        <tissue evidence="1">Leaf</tissue>
    </source>
</reference>
<dbReference type="EMBL" id="LXQA010079060">
    <property type="protein sequence ID" value="MCI11159.1"/>
    <property type="molecule type" value="Genomic_DNA"/>
</dbReference>
<feature type="non-terminal residue" evidence="1">
    <location>
        <position position="1"/>
    </location>
</feature>
<protein>
    <submittedName>
        <fullName evidence="1">F-box family protein</fullName>
    </submittedName>
</protein>
<keyword evidence="2" id="KW-1185">Reference proteome</keyword>
<comment type="caution">
    <text evidence="1">The sequence shown here is derived from an EMBL/GenBank/DDBJ whole genome shotgun (WGS) entry which is preliminary data.</text>
</comment>
<sequence length="102" mass="11585">ERAIIYSQRDMRVERIGISNKACWSSAMNYTLKAWFQLVGSKSAIPTQSTFSIHSKEDDSEIGDMVADSSEEVEGILLYLDELISESDYEDELSDSEFVFTK</sequence>